<dbReference type="EMBL" id="CAXKWB010000684">
    <property type="protein sequence ID" value="CAL4061809.1"/>
    <property type="molecule type" value="Genomic_DNA"/>
</dbReference>
<accession>A0AAV2PMG3</accession>
<feature type="transmembrane region" description="Helical" evidence="2">
    <location>
        <begin position="322"/>
        <end position="344"/>
    </location>
</feature>
<keyword evidence="2" id="KW-1133">Transmembrane helix</keyword>
<dbReference type="AlphaFoldDB" id="A0AAV2PMG3"/>
<sequence length="465" mass="52331">MCWPGVFNWSTMGSHRLLLTGCLFVAALVQGLRAQSVDENFNPNIAASCKAGYMEILVKFPGHSYTGAVHARDSRRKQCMTVGEGRDQVVLRLPLIDDKDDPDYCGVRINQTSKEKYVPVAVRIHETLELADDRFYVIKCGLQGFFNNKNETSFINLQLFDTNYKRTKEAIFDRRYILKADISRPDNEHQMRVKNCFSHGEPNHTVALTDGQGCPIDDSLLSHFVYNDTAGTAEAVLKHMFKFPDSNRVSFQCDVLICKGNCDSEACSGQPQRLTIASGRALPDGTNSLEDKSVMVQAGTTVYVVEPSGLGLYQNCEWYPPWLWILCIALAVLFIIMMIINIFLCSAMTCSCTNTEVIEKEPSIIEEYDPYRSWHGSQYGSRYSLNGKGYTSGASTMNSARSVSSHSDHYAIVHSRPNSRYSRYSGHHSLKHEKGQHRRHRDHQDHDLGQGPPSTTGSHYSGRHY</sequence>
<feature type="compositionally biased region" description="Basic residues" evidence="1">
    <location>
        <begin position="425"/>
        <end position="441"/>
    </location>
</feature>
<keyword evidence="2" id="KW-0812">Transmembrane</keyword>
<evidence type="ECO:0000256" key="1">
    <source>
        <dbReference type="SAM" id="MobiDB-lite"/>
    </source>
</evidence>
<evidence type="ECO:0000313" key="6">
    <source>
        <dbReference type="Proteomes" id="UP001497623"/>
    </source>
</evidence>
<proteinExistence type="predicted"/>
<reference evidence="5 6" key="1">
    <citation type="submission" date="2024-05" db="EMBL/GenBank/DDBJ databases">
        <authorList>
            <person name="Wallberg A."/>
        </authorList>
    </citation>
    <scope>NUCLEOTIDE SEQUENCE [LARGE SCALE GENOMIC DNA]</scope>
</reference>
<dbReference type="Pfam" id="PF25301">
    <property type="entry name" value="CUT_C"/>
    <property type="match status" value="1"/>
</dbReference>
<keyword evidence="2" id="KW-0472">Membrane</keyword>
<keyword evidence="3" id="KW-0732">Signal</keyword>
<gene>
    <name evidence="5" type="ORF">MNOR_LOCUS2286</name>
</gene>
<dbReference type="PANTHER" id="PTHR46560">
    <property type="entry name" value="CYPHER, ISOFORM B"/>
    <property type="match status" value="1"/>
</dbReference>
<comment type="caution">
    <text evidence="5">The sequence shown here is derived from an EMBL/GenBank/DDBJ whole genome shotgun (WGS) entry which is preliminary data.</text>
</comment>
<evidence type="ECO:0000313" key="5">
    <source>
        <dbReference type="EMBL" id="CAL4061809.1"/>
    </source>
</evidence>
<dbReference type="PROSITE" id="PS51034">
    <property type="entry name" value="ZP_2"/>
    <property type="match status" value="1"/>
</dbReference>
<dbReference type="InterPro" id="IPR057475">
    <property type="entry name" value="CUT_C"/>
</dbReference>
<feature type="region of interest" description="Disordered" evidence="1">
    <location>
        <begin position="419"/>
        <end position="465"/>
    </location>
</feature>
<evidence type="ECO:0000259" key="4">
    <source>
        <dbReference type="PROSITE" id="PS51034"/>
    </source>
</evidence>
<evidence type="ECO:0000256" key="2">
    <source>
        <dbReference type="SAM" id="Phobius"/>
    </source>
</evidence>
<evidence type="ECO:0000256" key="3">
    <source>
        <dbReference type="SAM" id="SignalP"/>
    </source>
</evidence>
<name>A0AAV2PMG3_MEGNR</name>
<organism evidence="5 6">
    <name type="scientific">Meganyctiphanes norvegica</name>
    <name type="common">Northern krill</name>
    <name type="synonym">Thysanopoda norvegica</name>
    <dbReference type="NCBI Taxonomy" id="48144"/>
    <lineage>
        <taxon>Eukaryota</taxon>
        <taxon>Metazoa</taxon>
        <taxon>Ecdysozoa</taxon>
        <taxon>Arthropoda</taxon>
        <taxon>Crustacea</taxon>
        <taxon>Multicrustacea</taxon>
        <taxon>Malacostraca</taxon>
        <taxon>Eumalacostraca</taxon>
        <taxon>Eucarida</taxon>
        <taxon>Euphausiacea</taxon>
        <taxon>Euphausiidae</taxon>
        <taxon>Meganyctiphanes</taxon>
    </lineage>
</organism>
<keyword evidence="6" id="KW-1185">Reference proteome</keyword>
<feature type="signal peptide" evidence="3">
    <location>
        <begin position="1"/>
        <end position="34"/>
    </location>
</feature>
<feature type="domain" description="ZP" evidence="4">
    <location>
        <begin position="48"/>
        <end position="274"/>
    </location>
</feature>
<dbReference type="SMART" id="SM00241">
    <property type="entry name" value="ZP"/>
    <property type="match status" value="1"/>
</dbReference>
<dbReference type="InterPro" id="IPR001507">
    <property type="entry name" value="ZP_dom"/>
</dbReference>
<feature type="chain" id="PRO_5043573208" description="ZP domain-containing protein" evidence="3">
    <location>
        <begin position="35"/>
        <end position="465"/>
    </location>
</feature>
<dbReference type="PANTHER" id="PTHR46560:SF9">
    <property type="entry name" value="ZP DOMAIN-CONTAINING PROTEIN"/>
    <property type="match status" value="1"/>
</dbReference>
<protein>
    <recommendedName>
        <fullName evidence="4">ZP domain-containing protein</fullName>
    </recommendedName>
</protein>
<dbReference type="Proteomes" id="UP001497623">
    <property type="component" value="Unassembled WGS sequence"/>
</dbReference>